<dbReference type="Proteomes" id="UP001597417">
    <property type="component" value="Unassembled WGS sequence"/>
</dbReference>
<dbReference type="SUPFAM" id="SSF141694">
    <property type="entry name" value="AF2212/PG0164-like"/>
    <property type="match status" value="1"/>
</dbReference>
<evidence type="ECO:0000313" key="1">
    <source>
        <dbReference type="EMBL" id="MFD2421100.1"/>
    </source>
</evidence>
<dbReference type="Pfam" id="PF13376">
    <property type="entry name" value="OmdA"/>
    <property type="match status" value="1"/>
</dbReference>
<dbReference type="InterPro" id="IPR037079">
    <property type="entry name" value="AF2212/PG0164-like_sf"/>
</dbReference>
<name>A0ABW5G2A8_9PSEU</name>
<keyword evidence="2" id="KW-1185">Reference proteome</keyword>
<accession>A0ABW5G2A8</accession>
<dbReference type="Gene3D" id="2.40.30.100">
    <property type="entry name" value="AF2212/PG0164-like"/>
    <property type="match status" value="1"/>
</dbReference>
<sequence length="149" mass="15865">MKFRATIQLSGKTATGIPVPPDVVTALDAGRRPPVLVTVGGHTYRGRVAVMGGQYLVGLSAEHRAKAGVTAGEEVEVELALDTEPREISVPADLAEALSGDTEAKRFFDGLSYSNKRRVVMPIDDAKTAETRQRRLTKAVAALRAGKVP</sequence>
<dbReference type="EMBL" id="JBHUKR010000021">
    <property type="protein sequence ID" value="MFD2421100.1"/>
    <property type="molecule type" value="Genomic_DNA"/>
</dbReference>
<organism evidence="1 2">
    <name type="scientific">Amycolatopsis pigmentata</name>
    <dbReference type="NCBI Taxonomy" id="450801"/>
    <lineage>
        <taxon>Bacteria</taxon>
        <taxon>Bacillati</taxon>
        <taxon>Actinomycetota</taxon>
        <taxon>Actinomycetes</taxon>
        <taxon>Pseudonocardiales</taxon>
        <taxon>Pseudonocardiaceae</taxon>
        <taxon>Amycolatopsis</taxon>
    </lineage>
</organism>
<reference evidence="2" key="1">
    <citation type="journal article" date="2019" name="Int. J. Syst. Evol. Microbiol.">
        <title>The Global Catalogue of Microorganisms (GCM) 10K type strain sequencing project: providing services to taxonomists for standard genome sequencing and annotation.</title>
        <authorList>
            <consortium name="The Broad Institute Genomics Platform"/>
            <consortium name="The Broad Institute Genome Sequencing Center for Infectious Disease"/>
            <person name="Wu L."/>
            <person name="Ma J."/>
        </authorList>
    </citation>
    <scope>NUCLEOTIDE SEQUENCE [LARGE SCALE GENOMIC DNA]</scope>
    <source>
        <strain evidence="2">CGMCC 4.7645</strain>
    </source>
</reference>
<dbReference type="InterPro" id="IPR015018">
    <property type="entry name" value="DUF1905"/>
</dbReference>
<dbReference type="Pfam" id="PF08922">
    <property type="entry name" value="DUF1905"/>
    <property type="match status" value="1"/>
</dbReference>
<proteinExistence type="predicted"/>
<gene>
    <name evidence="1" type="ORF">ACFSXZ_32705</name>
</gene>
<protein>
    <submittedName>
        <fullName evidence="1">YdeI/OmpD-associated family protein</fullName>
    </submittedName>
</protein>
<evidence type="ECO:0000313" key="2">
    <source>
        <dbReference type="Proteomes" id="UP001597417"/>
    </source>
</evidence>
<dbReference type="RefSeq" id="WP_378269505.1">
    <property type="nucleotide sequence ID" value="NZ_JBHUKR010000021.1"/>
</dbReference>
<comment type="caution">
    <text evidence="1">The sequence shown here is derived from an EMBL/GenBank/DDBJ whole genome shotgun (WGS) entry which is preliminary data.</text>
</comment>